<evidence type="ECO:0000313" key="3">
    <source>
        <dbReference type="Proteomes" id="UP001164743"/>
    </source>
</evidence>
<proteinExistence type="predicted"/>
<dbReference type="GeneID" id="77807597"/>
<evidence type="ECO:0000256" key="1">
    <source>
        <dbReference type="SAM" id="MobiDB-lite"/>
    </source>
</evidence>
<name>A0ABY7CD18_9BASI</name>
<dbReference type="EMBL" id="CP110422">
    <property type="protein sequence ID" value="WAQ81755.1"/>
    <property type="molecule type" value="Genomic_DNA"/>
</dbReference>
<evidence type="ECO:0000313" key="2">
    <source>
        <dbReference type="EMBL" id="WAQ81755.1"/>
    </source>
</evidence>
<sequence>MGRRKRLTSTQSSASSIPEPLQGRPRQKIRTGKSANSNMVADSNDEDDLPATEGVKCLND</sequence>
<gene>
    <name evidence="2" type="ORF">PtA15_2A66</name>
</gene>
<accession>A0ABY7CD18</accession>
<organism evidence="2 3">
    <name type="scientific">Puccinia triticina</name>
    <dbReference type="NCBI Taxonomy" id="208348"/>
    <lineage>
        <taxon>Eukaryota</taxon>
        <taxon>Fungi</taxon>
        <taxon>Dikarya</taxon>
        <taxon>Basidiomycota</taxon>
        <taxon>Pucciniomycotina</taxon>
        <taxon>Pucciniomycetes</taxon>
        <taxon>Pucciniales</taxon>
        <taxon>Pucciniaceae</taxon>
        <taxon>Puccinia</taxon>
    </lineage>
</organism>
<feature type="region of interest" description="Disordered" evidence="1">
    <location>
        <begin position="1"/>
        <end position="60"/>
    </location>
</feature>
<protein>
    <submittedName>
        <fullName evidence="2">Uncharacterized protein</fullName>
    </submittedName>
</protein>
<dbReference type="RefSeq" id="XP_053017310.1">
    <property type="nucleotide sequence ID" value="XM_053166713.1"/>
</dbReference>
<keyword evidence="3" id="KW-1185">Reference proteome</keyword>
<reference evidence="2" key="1">
    <citation type="submission" date="2022-10" db="EMBL/GenBank/DDBJ databases">
        <title>Puccinia triticina Genome sequencing and assembly.</title>
        <authorList>
            <person name="Li C."/>
        </authorList>
    </citation>
    <scope>NUCLEOTIDE SEQUENCE</scope>
    <source>
        <strain evidence="2">Pt15</strain>
    </source>
</reference>
<dbReference type="Proteomes" id="UP001164743">
    <property type="component" value="Chromosome 2A"/>
</dbReference>